<dbReference type="InterPro" id="IPR011009">
    <property type="entry name" value="Kinase-like_dom_sf"/>
</dbReference>
<dbReference type="Gene3D" id="1.10.510.10">
    <property type="entry name" value="Transferase(Phosphotransferase) domain 1"/>
    <property type="match status" value="1"/>
</dbReference>
<evidence type="ECO:0000313" key="1">
    <source>
        <dbReference type="EMBL" id="MCE7509429.1"/>
    </source>
</evidence>
<name>A0A9Q3ZGH2_9GAMM</name>
<dbReference type="AlphaFoldDB" id="A0A9Q3ZGH2"/>
<protein>
    <submittedName>
        <fullName evidence="1">Lipopolysaccharide kinase InaA family protein</fullName>
    </submittedName>
</protein>
<keyword evidence="1" id="KW-0808">Transferase</keyword>
<accession>A0A9Q3ZGH2</accession>
<keyword evidence="1" id="KW-0418">Kinase</keyword>
<gene>
    <name evidence="1" type="ORF">LZG35_12330</name>
</gene>
<dbReference type="KEGG" id="axe:P40_03020"/>
<reference evidence="1" key="1">
    <citation type="submission" date="2022-01" db="EMBL/GenBank/DDBJ databases">
        <authorList>
            <person name="Karlyshev A.V."/>
            <person name="Jaspars M."/>
        </authorList>
    </citation>
    <scope>NUCLEOTIDE SEQUENCE</scope>
    <source>
        <strain evidence="1">AGSA3-2</strain>
    </source>
</reference>
<keyword evidence="2" id="KW-1185">Reference proteome</keyword>
<sequence>MVLTKLLDQGLPEQSLLPLTMSDLTVELETSLRWLPGRRLTALARWNGTPVVAKAYAASSRGRDEFQREQRAFDQLHRRGVAAPVCLAYAETREGALLLLEYLEGDTAAQYLAALTSRAERRALITDLAGWVAIQHGRGVLQTDIHLGNFLLHKGGWYLLDAGSCRFGAVRYNVAKENLARLLAQFDPLDVPDLDTLRDTLPIAPGRGHLHRAQEHRYRDMLGKTQRECTEFVPVNTAGLRGMARRDAWPVLARFLEGGVDGLNKTTANGRMLKDGGSATVVALPENGWVLKRYNLKNAAHKFRRQFGRTRAKNAWLAGHFLRFIGVDTPQPIAFLEESSGGLVGRCWLICTGETGAGLDSVRADDILPEYQARALGEFFHLMADFSFAHGDMKASNILLTKDGISIIDLDAFRRFRLPVLARRAREKDRKRLLRNWSEETPLRAQIARLIREESR</sequence>
<comment type="caution">
    <text evidence="1">The sequence shown here is derived from an EMBL/GenBank/DDBJ whole genome shotgun (WGS) entry which is preliminary data.</text>
</comment>
<organism evidence="1 2">
    <name type="scientific">Alloalcanivorax xenomutans</name>
    <dbReference type="NCBI Taxonomy" id="1094342"/>
    <lineage>
        <taxon>Bacteria</taxon>
        <taxon>Pseudomonadati</taxon>
        <taxon>Pseudomonadota</taxon>
        <taxon>Gammaproteobacteria</taxon>
        <taxon>Oceanospirillales</taxon>
        <taxon>Alcanivoracaceae</taxon>
        <taxon>Alloalcanivorax</taxon>
    </lineage>
</organism>
<dbReference type="EMBL" id="JAJVKT010000014">
    <property type="protein sequence ID" value="MCE7509429.1"/>
    <property type="molecule type" value="Genomic_DNA"/>
</dbReference>
<dbReference type="RefSeq" id="WP_080530387.1">
    <property type="nucleotide sequence ID" value="NZ_CP012331.1"/>
</dbReference>
<dbReference type="Proteomes" id="UP001107961">
    <property type="component" value="Unassembled WGS sequence"/>
</dbReference>
<proteinExistence type="predicted"/>
<evidence type="ECO:0000313" key="2">
    <source>
        <dbReference type="Proteomes" id="UP001107961"/>
    </source>
</evidence>
<dbReference type="SUPFAM" id="SSF56112">
    <property type="entry name" value="Protein kinase-like (PK-like)"/>
    <property type="match status" value="2"/>
</dbReference>
<dbReference type="GO" id="GO:0016301">
    <property type="term" value="F:kinase activity"/>
    <property type="evidence" value="ECO:0007669"/>
    <property type="project" value="UniProtKB-KW"/>
</dbReference>
<dbReference type="Pfam" id="PF06293">
    <property type="entry name" value="Kdo"/>
    <property type="match status" value="2"/>
</dbReference>